<dbReference type="PANTHER" id="PTHR30535:SF34">
    <property type="entry name" value="MOLYBDATE-BINDING PROTEIN MOLA"/>
    <property type="match status" value="1"/>
</dbReference>
<evidence type="ECO:0000259" key="1">
    <source>
        <dbReference type="PROSITE" id="PS50983"/>
    </source>
</evidence>
<dbReference type="PROSITE" id="PS50983">
    <property type="entry name" value="FE_B12_PBP"/>
    <property type="match status" value="1"/>
</dbReference>
<gene>
    <name evidence="2" type="ORF">HHU12_13990</name>
</gene>
<name>A0A7X9RUR5_9BACT</name>
<reference evidence="2 3" key="1">
    <citation type="submission" date="2020-04" db="EMBL/GenBank/DDBJ databases">
        <title>Flammeovirga sp. SR4, a novel species isolated from seawater.</title>
        <authorList>
            <person name="Wang X."/>
        </authorList>
    </citation>
    <scope>NUCLEOTIDE SEQUENCE [LARGE SCALE GENOMIC DNA]</scope>
    <source>
        <strain evidence="2 3">ATCC 23126</strain>
    </source>
</reference>
<dbReference type="GO" id="GO:0071281">
    <property type="term" value="P:cellular response to iron ion"/>
    <property type="evidence" value="ECO:0007669"/>
    <property type="project" value="TreeGrafter"/>
</dbReference>
<dbReference type="InterPro" id="IPR002491">
    <property type="entry name" value="ABC_transptr_periplasmic_BD"/>
</dbReference>
<dbReference type="PANTHER" id="PTHR30535">
    <property type="entry name" value="VITAMIN B12-BINDING PROTEIN"/>
    <property type="match status" value="1"/>
</dbReference>
<feature type="domain" description="Fe/B12 periplasmic-binding" evidence="1">
    <location>
        <begin position="102"/>
        <end position="375"/>
    </location>
</feature>
<proteinExistence type="predicted"/>
<evidence type="ECO:0000313" key="3">
    <source>
        <dbReference type="Proteomes" id="UP000576082"/>
    </source>
</evidence>
<dbReference type="RefSeq" id="WP_169657366.1">
    <property type="nucleotide sequence ID" value="NZ_JABANE010000034.1"/>
</dbReference>
<evidence type="ECO:0000313" key="2">
    <source>
        <dbReference type="EMBL" id="NME69081.1"/>
    </source>
</evidence>
<sequence>MSQLSNIIVVFIVFLFALGCNSTSQENTNSSQEKQQTASAVSSTVHYAKTFKLEYKEGYKLLHLIDPFSGYQNTTTFALLPHGAKKPEGFKKNQIIRIPVKKVITTTTAQTSMMEELGSIDCIKGYVAKDYMYSQPILDKMDNGEIIAVGYDIASNTEKIIASTADLVVVSGSSTTNSSSFPILNKVNIPVIANTDWQENHLLGRAEWIKVFGALLDKEKEANTIFEEVERKYKEYIELAKKADSKPSVISGLPYKGMWSVPGGKSYLAIAFDQATADYPWSETTQTGSIQLDLEAVYAKGGHADYWFNVGQLTTLEALKNNDSRYTKFNAFKEGNVYNSNKRLRNGMANDYWATGMVHPELILADLIKILHPDLLPDHQLFFYHKLK</sequence>
<dbReference type="AlphaFoldDB" id="A0A7X9RUR5"/>
<dbReference type="InterPro" id="IPR050902">
    <property type="entry name" value="ABC_Transporter_SBP"/>
</dbReference>
<protein>
    <submittedName>
        <fullName evidence="2">ABC transporter substrate-binding protein</fullName>
    </submittedName>
</protein>
<organism evidence="2 3">
    <name type="scientific">Flammeovirga aprica JL-4</name>
    <dbReference type="NCBI Taxonomy" id="694437"/>
    <lineage>
        <taxon>Bacteria</taxon>
        <taxon>Pseudomonadati</taxon>
        <taxon>Bacteroidota</taxon>
        <taxon>Cytophagia</taxon>
        <taxon>Cytophagales</taxon>
        <taxon>Flammeovirgaceae</taxon>
        <taxon>Flammeovirga</taxon>
    </lineage>
</organism>
<comment type="caution">
    <text evidence="2">The sequence shown here is derived from an EMBL/GenBank/DDBJ whole genome shotgun (WGS) entry which is preliminary data.</text>
</comment>
<accession>A0A7X9RUR5</accession>
<dbReference type="SUPFAM" id="SSF53807">
    <property type="entry name" value="Helical backbone' metal receptor"/>
    <property type="match status" value="1"/>
</dbReference>
<dbReference type="EMBL" id="JABANE010000034">
    <property type="protein sequence ID" value="NME69081.1"/>
    <property type="molecule type" value="Genomic_DNA"/>
</dbReference>
<keyword evidence="3" id="KW-1185">Reference proteome</keyword>
<dbReference type="Proteomes" id="UP000576082">
    <property type="component" value="Unassembled WGS sequence"/>
</dbReference>
<dbReference type="Pfam" id="PF01497">
    <property type="entry name" value="Peripla_BP_2"/>
    <property type="match status" value="1"/>
</dbReference>
<dbReference type="Gene3D" id="3.40.50.1980">
    <property type="entry name" value="Nitrogenase molybdenum iron protein domain"/>
    <property type="match status" value="2"/>
</dbReference>